<evidence type="ECO:0000256" key="1">
    <source>
        <dbReference type="SAM" id="MobiDB-lite"/>
    </source>
</evidence>
<reference evidence="2 3" key="1">
    <citation type="submission" date="2020-07" db="EMBL/GenBank/DDBJ databases">
        <title>Sequencing the genomes of 1000 actinobacteria strains.</title>
        <authorList>
            <person name="Klenk H.-P."/>
        </authorList>
    </citation>
    <scope>NUCLEOTIDE SEQUENCE [LARGE SCALE GENOMIC DNA]</scope>
    <source>
        <strain evidence="2 3">DSM 44442</strain>
    </source>
</reference>
<dbReference type="RefSeq" id="WP_179819780.1">
    <property type="nucleotide sequence ID" value="NZ_JACCFS010000001.1"/>
</dbReference>
<protein>
    <submittedName>
        <fullName evidence="2">Uncharacterized protein</fullName>
    </submittedName>
</protein>
<feature type="region of interest" description="Disordered" evidence="1">
    <location>
        <begin position="32"/>
        <end position="61"/>
    </location>
</feature>
<organism evidence="2 3">
    <name type="scientific">Nocardiopsis aegyptia</name>
    <dbReference type="NCBI Taxonomy" id="220378"/>
    <lineage>
        <taxon>Bacteria</taxon>
        <taxon>Bacillati</taxon>
        <taxon>Actinomycetota</taxon>
        <taxon>Actinomycetes</taxon>
        <taxon>Streptosporangiales</taxon>
        <taxon>Nocardiopsidaceae</taxon>
        <taxon>Nocardiopsis</taxon>
    </lineage>
</organism>
<evidence type="ECO:0000313" key="2">
    <source>
        <dbReference type="EMBL" id="NYJ35561.1"/>
    </source>
</evidence>
<accession>A0A7Z0ENZ3</accession>
<dbReference type="EMBL" id="JACCFS010000001">
    <property type="protein sequence ID" value="NYJ35561.1"/>
    <property type="molecule type" value="Genomic_DNA"/>
</dbReference>
<gene>
    <name evidence="2" type="ORF">HNR10_003442</name>
</gene>
<comment type="caution">
    <text evidence="2">The sequence shown here is derived from an EMBL/GenBank/DDBJ whole genome shotgun (WGS) entry which is preliminary data.</text>
</comment>
<dbReference type="AlphaFoldDB" id="A0A7Z0ENZ3"/>
<name>A0A7Z0ENZ3_9ACTN</name>
<dbReference type="Proteomes" id="UP000572051">
    <property type="component" value="Unassembled WGS sequence"/>
</dbReference>
<sequence length="61" mass="6455">MLSQPVVHGERLWFVSDNTQDGQPPQVMAVPLDAPGGTPNQEGTLALGENQRPSNEASPTS</sequence>
<evidence type="ECO:0000313" key="3">
    <source>
        <dbReference type="Proteomes" id="UP000572051"/>
    </source>
</evidence>
<feature type="compositionally biased region" description="Polar residues" evidence="1">
    <location>
        <begin position="51"/>
        <end position="61"/>
    </location>
</feature>
<keyword evidence="3" id="KW-1185">Reference proteome</keyword>
<proteinExistence type="predicted"/>